<evidence type="ECO:0000256" key="1">
    <source>
        <dbReference type="ARBA" id="ARBA00006479"/>
    </source>
</evidence>
<dbReference type="eggNOG" id="COG1940">
    <property type="taxonomic scope" value="Bacteria"/>
</dbReference>
<dbReference type="Pfam" id="PF00480">
    <property type="entry name" value="ROK"/>
    <property type="match status" value="1"/>
</dbReference>
<name>D6SRM8_9BACT</name>
<accession>D6SRM8</accession>
<dbReference type="Proteomes" id="UP000005496">
    <property type="component" value="Unassembled WGS sequence"/>
</dbReference>
<organism evidence="2 3">
    <name type="scientific">Desulfonatronospira thiodismutans ASO3-1</name>
    <dbReference type="NCBI Taxonomy" id="555779"/>
    <lineage>
        <taxon>Bacteria</taxon>
        <taxon>Pseudomonadati</taxon>
        <taxon>Thermodesulfobacteriota</taxon>
        <taxon>Desulfovibrionia</taxon>
        <taxon>Desulfovibrionales</taxon>
        <taxon>Desulfonatronovibrionaceae</taxon>
        <taxon>Desulfonatronospira</taxon>
    </lineage>
</organism>
<dbReference type="AlphaFoldDB" id="D6SRM8"/>
<evidence type="ECO:0000313" key="3">
    <source>
        <dbReference type="Proteomes" id="UP000005496"/>
    </source>
</evidence>
<comment type="similarity">
    <text evidence="1">Belongs to the ROK (NagC/XylR) family.</text>
</comment>
<dbReference type="InterPro" id="IPR049874">
    <property type="entry name" value="ROK_cs"/>
</dbReference>
<dbReference type="InterPro" id="IPR043129">
    <property type="entry name" value="ATPase_NBD"/>
</dbReference>
<dbReference type="EMBL" id="ACJN02000003">
    <property type="protein sequence ID" value="EFI33344.1"/>
    <property type="molecule type" value="Genomic_DNA"/>
</dbReference>
<dbReference type="SUPFAM" id="SSF53067">
    <property type="entry name" value="Actin-like ATPase domain"/>
    <property type="match status" value="1"/>
</dbReference>
<dbReference type="PANTHER" id="PTHR18964">
    <property type="entry name" value="ROK (REPRESSOR, ORF, KINASE) FAMILY"/>
    <property type="match status" value="1"/>
</dbReference>
<dbReference type="OrthoDB" id="9810372at2"/>
<evidence type="ECO:0000313" key="2">
    <source>
        <dbReference type="EMBL" id="EFI33344.1"/>
    </source>
</evidence>
<dbReference type="PROSITE" id="PS01125">
    <property type="entry name" value="ROK"/>
    <property type="match status" value="1"/>
</dbReference>
<dbReference type="Gene3D" id="3.30.420.40">
    <property type="match status" value="2"/>
</dbReference>
<dbReference type="InterPro" id="IPR000600">
    <property type="entry name" value="ROK"/>
</dbReference>
<dbReference type="PANTHER" id="PTHR18964:SF149">
    <property type="entry name" value="BIFUNCTIONAL UDP-N-ACETYLGLUCOSAMINE 2-EPIMERASE_N-ACETYLMANNOSAMINE KINASE"/>
    <property type="match status" value="1"/>
</dbReference>
<proteinExistence type="inferred from homology"/>
<reference evidence="2" key="1">
    <citation type="submission" date="2010-05" db="EMBL/GenBank/DDBJ databases">
        <title>The draft genome of Desulfonatronospira thiodismutans ASO3-1.</title>
        <authorList>
            <consortium name="US DOE Joint Genome Institute (JGI-PGF)"/>
            <person name="Lucas S."/>
            <person name="Copeland A."/>
            <person name="Lapidus A."/>
            <person name="Cheng J.-F."/>
            <person name="Bruce D."/>
            <person name="Goodwin L."/>
            <person name="Pitluck S."/>
            <person name="Chertkov O."/>
            <person name="Brettin T."/>
            <person name="Detter J.C."/>
            <person name="Han C."/>
            <person name="Land M.L."/>
            <person name="Hauser L."/>
            <person name="Kyrpides N."/>
            <person name="Mikhailova N."/>
            <person name="Muyzer G."/>
            <person name="Woyke T."/>
        </authorList>
    </citation>
    <scope>NUCLEOTIDE SEQUENCE [LARGE SCALE GENOMIC DNA]</scope>
    <source>
        <strain evidence="2">ASO3-1</strain>
    </source>
</reference>
<sequence length="297" mass="32109">MYICIDLGGSNIRGTWMDRDGRCGEVLNVPRPRELAGTKKALAGLIQNVMQKSPGAVNNIGIASAGPLNLEQGIYFTPTNMPELKGFDLAGFVSGIFGIRPVLENDAQAAALGEIFNGCLAGEKDALVFTLGTGLGSGVIMDRRVWRGRLDAGPELGHVYMGPNRGKRCGCGQTGCAETWLNAAALKELAMQNGLSLASLKDLDIYLEKKDEKALVTMQQYGRRLGLFLSQMVSIFGIKNIGLSGGLSRLGPCFSEVVPQSINFRLKTRPWLIPDRIELSPDPQMSALWGMGYLMQQ</sequence>
<protein>
    <submittedName>
        <fullName evidence="2">ROK family protein</fullName>
    </submittedName>
</protein>
<keyword evidence="3" id="KW-1185">Reference proteome</keyword>
<comment type="caution">
    <text evidence="2">The sequence shown here is derived from an EMBL/GenBank/DDBJ whole genome shotgun (WGS) entry which is preliminary data.</text>
</comment>
<gene>
    <name evidence="2" type="ORF">Dthio_PD0672</name>
</gene>